<dbReference type="InterPro" id="IPR038656">
    <property type="entry name" value="Peptidase_G1_sf"/>
</dbReference>
<evidence type="ECO:0000313" key="2">
    <source>
        <dbReference type="EMBL" id="KAA8628416.1"/>
    </source>
</evidence>
<dbReference type="InterPro" id="IPR000250">
    <property type="entry name" value="Peptidase_G1"/>
</dbReference>
<feature type="chain" id="PRO_5035751228" evidence="1">
    <location>
        <begin position="19"/>
        <end position="245"/>
    </location>
</feature>
<dbReference type="VEuPathDB" id="FungiDB:SMAC_07860"/>
<dbReference type="PANTHER" id="PTHR37536">
    <property type="entry name" value="PUTATIVE (AFU_ORTHOLOGUE AFUA_3G02970)-RELATED"/>
    <property type="match status" value="1"/>
</dbReference>
<keyword evidence="1" id="KW-0732">Signal</keyword>
<protein>
    <submittedName>
        <fullName evidence="2">Uncharacterized protein</fullName>
    </submittedName>
</protein>
<dbReference type="InterPro" id="IPR013320">
    <property type="entry name" value="ConA-like_dom_sf"/>
</dbReference>
<dbReference type="EMBL" id="NMPR01000185">
    <property type="protein sequence ID" value="KAA8628416.1"/>
    <property type="molecule type" value="Genomic_DNA"/>
</dbReference>
<dbReference type="SUPFAM" id="SSF49899">
    <property type="entry name" value="Concanavalin A-like lectins/glucanases"/>
    <property type="match status" value="1"/>
</dbReference>
<evidence type="ECO:0000313" key="3">
    <source>
        <dbReference type="Proteomes" id="UP000433876"/>
    </source>
</evidence>
<dbReference type="GO" id="GO:0006508">
    <property type="term" value="P:proteolysis"/>
    <property type="evidence" value="ECO:0007669"/>
    <property type="project" value="InterPro"/>
</dbReference>
<sequence>MSLRRLLLLALVSIPVLGKFAYTVTGTSYGKPIPPSSIVFEPKALSLHRLNRTSSVQEKTNLTISTKKLARQQKNNPVLYSANWYGAVQHPGGDSTNKITNVHAHFQVPTVSPRYPGDGAWFLATWVGIDRAKWPETLLQAGILSLLGADGIQSNGAWVEWVPDKAYDIPSFPGDNLNQSTAYTVSLVNGSPLGQVDADWVVEAPMVEGFSIAPYSRFDNVWFKNCSASTTNGTTRGVDGADMYY</sequence>
<dbReference type="GO" id="GO:0070007">
    <property type="term" value="F:glutamic-type endopeptidase activity"/>
    <property type="evidence" value="ECO:0007669"/>
    <property type="project" value="InterPro"/>
</dbReference>
<accession>A0A8S8ZHV2</accession>
<proteinExistence type="predicted"/>
<gene>
    <name evidence="2" type="ORF">SMACR_07860</name>
</gene>
<organism evidence="2 3">
    <name type="scientific">Sordaria macrospora</name>
    <dbReference type="NCBI Taxonomy" id="5147"/>
    <lineage>
        <taxon>Eukaryota</taxon>
        <taxon>Fungi</taxon>
        <taxon>Dikarya</taxon>
        <taxon>Ascomycota</taxon>
        <taxon>Pezizomycotina</taxon>
        <taxon>Sordariomycetes</taxon>
        <taxon>Sordariomycetidae</taxon>
        <taxon>Sordariales</taxon>
        <taxon>Sordariaceae</taxon>
        <taxon>Sordaria</taxon>
    </lineage>
</organism>
<comment type="caution">
    <text evidence="2">The sequence shown here is derived from an EMBL/GenBank/DDBJ whole genome shotgun (WGS) entry which is preliminary data.</text>
</comment>
<reference evidence="2 3" key="1">
    <citation type="submission" date="2017-07" db="EMBL/GenBank/DDBJ databases">
        <title>Genome sequence of the Sordaria macrospora wild type strain R19027.</title>
        <authorList>
            <person name="Nowrousian M."/>
            <person name="Teichert I."/>
            <person name="Kueck U."/>
        </authorList>
    </citation>
    <scope>NUCLEOTIDE SEQUENCE [LARGE SCALE GENOMIC DNA]</scope>
    <source>
        <strain evidence="2 3">R19027</strain>
        <tissue evidence="2">Mycelium</tissue>
    </source>
</reference>
<evidence type="ECO:0000256" key="1">
    <source>
        <dbReference type="SAM" id="SignalP"/>
    </source>
</evidence>
<feature type="signal peptide" evidence="1">
    <location>
        <begin position="1"/>
        <end position="18"/>
    </location>
</feature>
<dbReference type="Gene3D" id="2.60.120.700">
    <property type="entry name" value="Peptidase G1"/>
    <property type="match status" value="2"/>
</dbReference>
<dbReference type="Proteomes" id="UP000433876">
    <property type="component" value="Unassembled WGS sequence"/>
</dbReference>
<dbReference type="CDD" id="cd13426">
    <property type="entry name" value="Peptidase_G1"/>
    <property type="match status" value="1"/>
</dbReference>
<dbReference type="PANTHER" id="PTHR37536:SF1">
    <property type="entry name" value="ASPERGILLOPEPSIN, PUTAITVE (AFU_ORTHOLOGUE AFUA_7G01200)"/>
    <property type="match status" value="1"/>
</dbReference>
<dbReference type="Pfam" id="PF01828">
    <property type="entry name" value="Peptidase_A4"/>
    <property type="match status" value="2"/>
</dbReference>
<name>A0A8S8ZHV2_SORMA</name>
<dbReference type="AlphaFoldDB" id="A0A8S8ZHV2"/>